<dbReference type="PANTHER" id="PTHR30273:SF2">
    <property type="entry name" value="PROTEIN FECR"/>
    <property type="match status" value="1"/>
</dbReference>
<dbReference type="InterPro" id="IPR012373">
    <property type="entry name" value="Ferrdict_sens_TM"/>
</dbReference>
<dbReference type="Proteomes" id="UP000325933">
    <property type="component" value="Unassembled WGS sequence"/>
</dbReference>
<comment type="caution">
    <text evidence="4">The sequence shown here is derived from an EMBL/GenBank/DDBJ whole genome shotgun (WGS) entry which is preliminary data.</text>
</comment>
<dbReference type="AlphaFoldDB" id="A0A5J5I191"/>
<dbReference type="InterPro" id="IPR032623">
    <property type="entry name" value="FecR_N"/>
</dbReference>
<reference evidence="5 6" key="1">
    <citation type="submission" date="2019-09" db="EMBL/GenBank/DDBJ databases">
        <authorList>
            <person name="Feng G."/>
        </authorList>
    </citation>
    <scope>NUCLEOTIDE SEQUENCE [LARGE SCALE GENOMIC DNA]</scope>
    <source>
        <strain evidence="4 5">KACC 19283</strain>
        <strain evidence="3 6">KACC 19284</strain>
    </source>
</reference>
<dbReference type="InterPro" id="IPR006860">
    <property type="entry name" value="FecR"/>
</dbReference>
<organism evidence="4 5">
    <name type="scientific">Sphingobium limneticum</name>
    <dbReference type="NCBI Taxonomy" id="1007511"/>
    <lineage>
        <taxon>Bacteria</taxon>
        <taxon>Pseudomonadati</taxon>
        <taxon>Pseudomonadota</taxon>
        <taxon>Alphaproteobacteria</taxon>
        <taxon>Sphingomonadales</taxon>
        <taxon>Sphingomonadaceae</taxon>
        <taxon>Sphingobium</taxon>
    </lineage>
</organism>
<evidence type="ECO:0000259" key="1">
    <source>
        <dbReference type="Pfam" id="PF04773"/>
    </source>
</evidence>
<dbReference type="EMBL" id="VYQA01000008">
    <property type="protein sequence ID" value="KAA9029219.1"/>
    <property type="molecule type" value="Genomic_DNA"/>
</dbReference>
<dbReference type="RefSeq" id="WP_150425833.1">
    <property type="nucleotide sequence ID" value="NZ_VYQA01000008.1"/>
</dbReference>
<evidence type="ECO:0000313" key="4">
    <source>
        <dbReference type="EMBL" id="KAA9029219.1"/>
    </source>
</evidence>
<evidence type="ECO:0000259" key="2">
    <source>
        <dbReference type="Pfam" id="PF16220"/>
    </source>
</evidence>
<dbReference type="Gene3D" id="2.60.120.1440">
    <property type="match status" value="1"/>
</dbReference>
<dbReference type="Pfam" id="PF16220">
    <property type="entry name" value="DUF4880"/>
    <property type="match status" value="1"/>
</dbReference>
<feature type="domain" description="FecR N-terminal" evidence="2">
    <location>
        <begin position="15"/>
        <end position="55"/>
    </location>
</feature>
<evidence type="ECO:0000313" key="3">
    <source>
        <dbReference type="EMBL" id="KAA9011896.1"/>
    </source>
</evidence>
<sequence length="336" mass="35655">MTDPERASIPPGVHDAAGAWLVRRQAGADAAVEQAFAAWLDADPRHRIAYGQVARDWRDSAQLADSAVGRTRKLVRAPFLMRRSTHVGAVSLSLAALLGLGTVGIVRHAGPFGFVAPAEAATYQTAVGEIRSVRLADGSNLTLDTSTVVHVRFSRASRRLDLKQGRARFSVAKDDRPFTVAVSGGEIVARHTLFDVSVVGPQPLVALIEGEVALLSTAPDGKGSPQRLVGGEQAALGQPAGPRPLSLADARWVSGMLALEKTPLGSAVAAINRYNRTQVRLAEPHLASLAVTGAFQARDPQQFARAVATMFGLTVDKSHPDILLLQSRRARTSTLP</sequence>
<accession>A0A5J5I191</accession>
<evidence type="ECO:0000313" key="5">
    <source>
        <dbReference type="Proteomes" id="UP000325933"/>
    </source>
</evidence>
<proteinExistence type="predicted"/>
<gene>
    <name evidence="4" type="ORF">F4U95_11845</name>
    <name evidence="3" type="ORF">F4U96_22070</name>
</gene>
<protein>
    <submittedName>
        <fullName evidence="4">DUF4880 domain-containing protein</fullName>
    </submittedName>
</protein>
<dbReference type="GO" id="GO:0016989">
    <property type="term" value="F:sigma factor antagonist activity"/>
    <property type="evidence" value="ECO:0007669"/>
    <property type="project" value="TreeGrafter"/>
</dbReference>
<keyword evidence="6" id="KW-1185">Reference proteome</keyword>
<feature type="domain" description="FecR protein" evidence="1">
    <location>
        <begin position="122"/>
        <end position="212"/>
    </location>
</feature>
<evidence type="ECO:0000313" key="6">
    <source>
        <dbReference type="Proteomes" id="UP000326364"/>
    </source>
</evidence>
<name>A0A5J5I191_9SPHN</name>
<dbReference type="PANTHER" id="PTHR30273">
    <property type="entry name" value="PERIPLASMIC SIGNAL SENSOR AND SIGMA FACTOR ACTIVATOR FECR-RELATED"/>
    <property type="match status" value="1"/>
</dbReference>
<dbReference type="EMBL" id="VYQB01000027">
    <property type="protein sequence ID" value="KAA9011896.1"/>
    <property type="molecule type" value="Genomic_DNA"/>
</dbReference>
<dbReference type="Proteomes" id="UP000326364">
    <property type="component" value="Unassembled WGS sequence"/>
</dbReference>
<dbReference type="PIRSF" id="PIRSF018266">
    <property type="entry name" value="FecR"/>
    <property type="match status" value="1"/>
</dbReference>
<dbReference type="Pfam" id="PF04773">
    <property type="entry name" value="FecR"/>
    <property type="match status" value="1"/>
</dbReference>